<feature type="region of interest" description="Disordered" evidence="2">
    <location>
        <begin position="122"/>
        <end position="141"/>
    </location>
</feature>
<feature type="compositionally biased region" description="Low complexity" evidence="2">
    <location>
        <begin position="227"/>
        <end position="238"/>
    </location>
</feature>
<dbReference type="GeneID" id="7830546"/>
<evidence type="ECO:0000313" key="4">
    <source>
        <dbReference type="Proteomes" id="UP000009168"/>
    </source>
</evidence>
<feature type="region of interest" description="Disordered" evidence="2">
    <location>
        <begin position="1085"/>
        <end position="1104"/>
    </location>
</feature>
<name>Q24E59_TETTS</name>
<protein>
    <submittedName>
        <fullName evidence="3">Uncharacterized protein</fullName>
    </submittedName>
</protein>
<feature type="region of interest" description="Disordered" evidence="2">
    <location>
        <begin position="1455"/>
        <end position="1474"/>
    </location>
</feature>
<feature type="region of interest" description="Disordered" evidence="2">
    <location>
        <begin position="382"/>
        <end position="412"/>
    </location>
</feature>
<feature type="compositionally biased region" description="Low complexity" evidence="2">
    <location>
        <begin position="1455"/>
        <end position="1466"/>
    </location>
</feature>
<feature type="region of interest" description="Disordered" evidence="2">
    <location>
        <begin position="1363"/>
        <end position="1425"/>
    </location>
</feature>
<dbReference type="InParanoid" id="Q24E59"/>
<evidence type="ECO:0000256" key="1">
    <source>
        <dbReference type="SAM" id="Coils"/>
    </source>
</evidence>
<dbReference type="EMBL" id="GG662311">
    <property type="protein sequence ID" value="EAS06042.2"/>
    <property type="molecule type" value="Genomic_DNA"/>
</dbReference>
<dbReference type="Proteomes" id="UP000009168">
    <property type="component" value="Unassembled WGS sequence"/>
</dbReference>
<dbReference type="HOGENOM" id="CLU_251378_0_0_1"/>
<feature type="region of interest" description="Disordered" evidence="2">
    <location>
        <begin position="215"/>
        <end position="258"/>
    </location>
</feature>
<feature type="coiled-coil region" evidence="1">
    <location>
        <begin position="749"/>
        <end position="841"/>
    </location>
</feature>
<feature type="compositionally biased region" description="Polar residues" evidence="2">
    <location>
        <begin position="239"/>
        <end position="258"/>
    </location>
</feature>
<dbReference type="RefSeq" id="XP_001026287.2">
    <property type="nucleotide sequence ID" value="XM_001026287.2"/>
</dbReference>
<reference evidence="4" key="1">
    <citation type="journal article" date="2006" name="PLoS Biol.">
        <title>Macronuclear genome sequence of the ciliate Tetrahymena thermophila, a model eukaryote.</title>
        <authorList>
            <person name="Eisen J.A."/>
            <person name="Coyne R.S."/>
            <person name="Wu M."/>
            <person name="Wu D."/>
            <person name="Thiagarajan M."/>
            <person name="Wortman J.R."/>
            <person name="Badger J.H."/>
            <person name="Ren Q."/>
            <person name="Amedeo P."/>
            <person name="Jones K.M."/>
            <person name="Tallon L.J."/>
            <person name="Delcher A.L."/>
            <person name="Salzberg S.L."/>
            <person name="Silva J.C."/>
            <person name="Haas B.J."/>
            <person name="Majoros W.H."/>
            <person name="Farzad M."/>
            <person name="Carlton J.M."/>
            <person name="Smith R.K. Jr."/>
            <person name="Garg J."/>
            <person name="Pearlman R.E."/>
            <person name="Karrer K.M."/>
            <person name="Sun L."/>
            <person name="Manning G."/>
            <person name="Elde N.C."/>
            <person name="Turkewitz A.P."/>
            <person name="Asai D.J."/>
            <person name="Wilkes D.E."/>
            <person name="Wang Y."/>
            <person name="Cai H."/>
            <person name="Collins K."/>
            <person name="Stewart B.A."/>
            <person name="Lee S.R."/>
            <person name="Wilamowska K."/>
            <person name="Weinberg Z."/>
            <person name="Ruzzo W.L."/>
            <person name="Wloga D."/>
            <person name="Gaertig J."/>
            <person name="Frankel J."/>
            <person name="Tsao C.-C."/>
            <person name="Gorovsky M.A."/>
            <person name="Keeling P.J."/>
            <person name="Waller R.F."/>
            <person name="Patron N.J."/>
            <person name="Cherry J.M."/>
            <person name="Stover N.A."/>
            <person name="Krieger C.J."/>
            <person name="del Toro C."/>
            <person name="Ryder H.F."/>
            <person name="Williamson S.C."/>
            <person name="Barbeau R.A."/>
            <person name="Hamilton E.P."/>
            <person name="Orias E."/>
        </authorList>
    </citation>
    <scope>NUCLEOTIDE SEQUENCE [LARGE SCALE GENOMIC DNA]</scope>
    <source>
        <strain evidence="4">SB210</strain>
    </source>
</reference>
<feature type="coiled-coil region" evidence="1">
    <location>
        <begin position="1017"/>
        <end position="1044"/>
    </location>
</feature>
<gene>
    <name evidence="3" type="ORF">TTHERM_00852810</name>
</gene>
<feature type="compositionally biased region" description="Low complexity" evidence="2">
    <location>
        <begin position="382"/>
        <end position="393"/>
    </location>
</feature>
<evidence type="ECO:0000313" key="3">
    <source>
        <dbReference type="EMBL" id="EAS06042.2"/>
    </source>
</evidence>
<evidence type="ECO:0000256" key="2">
    <source>
        <dbReference type="SAM" id="MobiDB-lite"/>
    </source>
</evidence>
<feature type="region of interest" description="Disordered" evidence="2">
    <location>
        <begin position="1292"/>
        <end position="1327"/>
    </location>
</feature>
<feature type="compositionally biased region" description="Polar residues" evidence="2">
    <location>
        <begin position="394"/>
        <end position="412"/>
    </location>
</feature>
<feature type="compositionally biased region" description="Basic and acidic residues" evidence="2">
    <location>
        <begin position="1363"/>
        <end position="1381"/>
    </location>
</feature>
<feature type="region of interest" description="Disordered" evidence="2">
    <location>
        <begin position="579"/>
        <end position="616"/>
    </location>
</feature>
<sequence>MKQQAHSSSYQQLGAKKKIEKCIDYQKKQGIANQHSLLNNNQTNSSQTIGQEAIQFNQYSQQNLKNGQVINHNHLTQGVNKQLQNGMSLEQIISYQNNQLHLNYLNQQNYLSQIATPIVQTAQKNKKSRSPSQKSGSQIKLKSAQLENIQKQFNKLLEKENKQLNSSNSNSSANKSYIAQQQQQSALLTGGGSVTYLNQTKSSAMQRRQRNLTQLNINSNCSLKKGNSSSLSRINRSLTPNSRTNSSSLQRNKGGNNTNLLLQQSGNQTTANITQKRIDFAFNDKFNSQKQYTKSTQQINPNYVQIQQQLQLQAQIQNSQQQKNSAMFSTSQQSSASVNGEVINNRLASIIQKNPQNLEEYSIKDKQLNKILQQLLQQRMKQQQQTQQQNNQQVSNKNFDCSASPTMSLMSSKPSTLQSYYAHLGLNHGKNSQFQNGNNTNSLQGYSFLNSSTQAGASMQNTNLTLSNQNIANQSNFISNNNTNQTQPGFNQSSLSAQLQARNFENNSIFQEQLRIEESFQQRYQQYKEKFSAYQSESQNNSKMINNTQKDFNIQQILKSKDQGEFINTVQNEQIIPEQTALDHEDNGQNTQNCEEELKEKEKEENFNTNNNIQNDLQYNSVGNRINSNINNPKELLSPGDDLAVSNYQSSNIKQNYMTNQNNFQGSNMAPMTINTESDSVQLMSAKERENMMQYIENAQFPTGSTTYQDLIQNIPNDIHQEIILIYEQKIKEITEKFQHRDIVIRQSLMKLEKENSILLTKVQEQQEEIFRYKKLRELETKLIKKLEGEIKLEKAKYQKLFQQKFYKKGSDSKNFNNQLIDELNKKLSETQQEKECLEYLLKDALLKTELLKAKESVIFRQIPFSNNLNTSTSTISIGGNQNISNFNQLFSHAGNSSSNGNFQIPPAHQVEYVNLLSLDNSLNKSQNYPQQQQLQQQQQIQQQQQFQQQQNQRLFTHETDNEQSPDNNFLRVRNKSHDQQYFKQQQMPDLNMMEFRNQLLTEDFEQQHKQYPYMQQQIIQTQNQQLKNQLNQQQAVNIEAEFQNSERSNFMTAYQNSQGDLLQNNQNSQNYPSNYILRKHIQNQNNQQEETQGSEMRSGSYMGRSLSQNQQILPEDYYYSENEQHEDYDFQNQDQQHQLQQPRLICENNQKEIDNQCQINYHITQQQQQQQQNEKQKYPLYFETNNQENIQTFEFNSNMNYLMNQYSDIRNSQNLHNSAQLIDIRSPSNSQGICTIPISSSVQPINGNNNYLQLNHQKNNMNSNDMLILDVNEKSDNRSYLINNSQVIHEEASSADNTTQNNDNNQNGSNFSQNNSNKMKRSSNNLDSSSAVIEVNVNDTNNLNHELFQKSDNSKIFVENETLSKSDNIENEHEHENEREHEDEDIEAEFKEISESNRRREQSQEKQEDMNQEKVQSNRNQHEVQSLTEEYLKNKVEILNNASFNQNNINQQNTINQNQQPTNENSTIDQNQKEEEDQAIVQYFNTKNLYLQKYYASQNNSSGINSKSLNSSSHTNEKNNSNSNNINN</sequence>
<organism evidence="3 4">
    <name type="scientific">Tetrahymena thermophila (strain SB210)</name>
    <dbReference type="NCBI Taxonomy" id="312017"/>
    <lineage>
        <taxon>Eukaryota</taxon>
        <taxon>Sar</taxon>
        <taxon>Alveolata</taxon>
        <taxon>Ciliophora</taxon>
        <taxon>Intramacronucleata</taxon>
        <taxon>Oligohymenophorea</taxon>
        <taxon>Hymenostomatida</taxon>
        <taxon>Tetrahymenina</taxon>
        <taxon>Tetrahymenidae</taxon>
        <taxon>Tetrahymena</taxon>
    </lineage>
</organism>
<feature type="compositionally biased region" description="Polar residues" evidence="2">
    <location>
        <begin position="215"/>
        <end position="226"/>
    </location>
</feature>
<proteinExistence type="predicted"/>
<accession>Q24E59</accession>
<feature type="compositionally biased region" description="Basic and acidic residues" evidence="2">
    <location>
        <begin position="1389"/>
        <end position="1413"/>
    </location>
</feature>
<feature type="compositionally biased region" description="Polar residues" evidence="2">
    <location>
        <begin position="130"/>
        <end position="141"/>
    </location>
</feature>
<dbReference type="KEGG" id="tet:TTHERM_00852810"/>
<feature type="compositionally biased region" description="Basic and acidic residues" evidence="2">
    <location>
        <begin position="596"/>
        <end position="606"/>
    </location>
</feature>
<keyword evidence="4" id="KW-1185">Reference proteome</keyword>
<feature type="compositionally biased region" description="Polar residues" evidence="2">
    <location>
        <begin position="1414"/>
        <end position="1425"/>
    </location>
</feature>
<keyword evidence="1" id="KW-0175">Coiled coil</keyword>
<feature type="compositionally biased region" description="Low complexity" evidence="2">
    <location>
        <begin position="1295"/>
        <end position="1326"/>
    </location>
</feature>
<feature type="region of interest" description="Disordered" evidence="2">
    <location>
        <begin position="1501"/>
        <end position="1529"/>
    </location>
</feature>